<dbReference type="AlphaFoldDB" id="A0A9X4EWG5"/>
<comment type="caution">
    <text evidence="5">The sequence shown here is derived from an EMBL/GenBank/DDBJ whole genome shotgun (WGS) entry which is preliminary data.</text>
</comment>
<dbReference type="SUPFAM" id="SSF55785">
    <property type="entry name" value="PYP-like sensor domain (PAS domain)"/>
    <property type="match status" value="1"/>
</dbReference>
<dbReference type="EMBL" id="JAKNBA010000006">
    <property type="protein sequence ID" value="MDE1241578.1"/>
    <property type="molecule type" value="Genomic_DNA"/>
</dbReference>
<feature type="domain" description="GGDEF" evidence="4">
    <location>
        <begin position="176"/>
        <end position="309"/>
    </location>
</feature>
<dbReference type="NCBIfam" id="TIGR00254">
    <property type="entry name" value="GGDEF"/>
    <property type="match status" value="1"/>
</dbReference>
<dbReference type="GO" id="GO:0052621">
    <property type="term" value="F:diguanylate cyclase activity"/>
    <property type="evidence" value="ECO:0007669"/>
    <property type="project" value="UniProtKB-EC"/>
</dbReference>
<dbReference type="InterPro" id="IPR050469">
    <property type="entry name" value="Diguanylate_Cyclase"/>
</dbReference>
<evidence type="ECO:0000256" key="1">
    <source>
        <dbReference type="ARBA" id="ARBA00001946"/>
    </source>
</evidence>
<dbReference type="PROSITE" id="PS50887">
    <property type="entry name" value="GGDEF"/>
    <property type="match status" value="1"/>
</dbReference>
<dbReference type="Gene3D" id="3.30.70.270">
    <property type="match status" value="1"/>
</dbReference>
<dbReference type="InterPro" id="IPR000160">
    <property type="entry name" value="GGDEF_dom"/>
</dbReference>
<dbReference type="EC" id="2.7.7.65" evidence="2"/>
<comment type="catalytic activity">
    <reaction evidence="3">
        <text>2 GTP = 3',3'-c-di-GMP + 2 diphosphate</text>
        <dbReference type="Rhea" id="RHEA:24898"/>
        <dbReference type="ChEBI" id="CHEBI:33019"/>
        <dbReference type="ChEBI" id="CHEBI:37565"/>
        <dbReference type="ChEBI" id="CHEBI:58805"/>
        <dbReference type="EC" id="2.7.7.65"/>
    </reaction>
</comment>
<dbReference type="FunFam" id="3.30.70.270:FF:000001">
    <property type="entry name" value="Diguanylate cyclase domain protein"/>
    <property type="match status" value="1"/>
</dbReference>
<sequence length="330" mass="37375">MDSAESKIKCLNIILNAVPDHVFIFSESGEYLNVFGGEDNNLGFDCKSFIGKTLYDVMPHTMAHQCHQFIKKALEGEDSLIIEYSFNEENMITLPEDVTISGEVWFQGIIKPLPMVCLKSNQRTVLWTARNITHRYNLEKQLKTLSETDELTGLLNRRAFMKLLSQDIENHPATSSNTSLLMLDIDLFKEINDHLGHLSGDCVIKHITTICNEMILDPHYIGRIGGEEFAIVLDDTSERDAYDIAEKLRIAIQSSPCEVEGYIINVTVSIGVSQLFESDTSSKHILSRTDRAMYYSKQHGRNRVTIFDDKVANHAQNNITPKQINFRAAT</sequence>
<protein>
    <recommendedName>
        <fullName evidence="2">diguanylate cyclase</fullName>
        <ecNumber evidence="2">2.7.7.65</ecNumber>
    </recommendedName>
</protein>
<evidence type="ECO:0000256" key="3">
    <source>
        <dbReference type="ARBA" id="ARBA00034247"/>
    </source>
</evidence>
<dbReference type="SUPFAM" id="SSF55073">
    <property type="entry name" value="Nucleotide cyclase"/>
    <property type="match status" value="1"/>
</dbReference>
<accession>A0A9X4EWG5</accession>
<gene>
    <name evidence="5" type="ORF">L9W94_05325</name>
</gene>
<dbReference type="Proteomes" id="UP001140979">
    <property type="component" value="Unassembled WGS sequence"/>
</dbReference>
<evidence type="ECO:0000259" key="4">
    <source>
        <dbReference type="PROSITE" id="PS50887"/>
    </source>
</evidence>
<dbReference type="Gene3D" id="3.30.450.20">
    <property type="entry name" value="PAS domain"/>
    <property type="match status" value="1"/>
</dbReference>
<proteinExistence type="predicted"/>
<dbReference type="InterPro" id="IPR035965">
    <property type="entry name" value="PAS-like_dom_sf"/>
</dbReference>
<dbReference type="SMART" id="SM00267">
    <property type="entry name" value="GGDEF"/>
    <property type="match status" value="1"/>
</dbReference>
<evidence type="ECO:0000313" key="5">
    <source>
        <dbReference type="EMBL" id="MDE1241578.1"/>
    </source>
</evidence>
<dbReference type="PANTHER" id="PTHR45138">
    <property type="entry name" value="REGULATORY COMPONENTS OF SENSORY TRANSDUCTION SYSTEM"/>
    <property type="match status" value="1"/>
</dbReference>
<dbReference type="PANTHER" id="PTHR45138:SF9">
    <property type="entry name" value="DIGUANYLATE CYCLASE DGCM-RELATED"/>
    <property type="match status" value="1"/>
</dbReference>
<evidence type="ECO:0000256" key="2">
    <source>
        <dbReference type="ARBA" id="ARBA00012528"/>
    </source>
</evidence>
<name>A0A9X4EWG5_9VIBR</name>
<organism evidence="5 6">
    <name type="scientific">Vibrio aestuarianus</name>
    <dbReference type="NCBI Taxonomy" id="28171"/>
    <lineage>
        <taxon>Bacteria</taxon>
        <taxon>Pseudomonadati</taxon>
        <taxon>Pseudomonadota</taxon>
        <taxon>Gammaproteobacteria</taxon>
        <taxon>Vibrionales</taxon>
        <taxon>Vibrionaceae</taxon>
        <taxon>Vibrio</taxon>
    </lineage>
</organism>
<dbReference type="Pfam" id="PF00990">
    <property type="entry name" value="GGDEF"/>
    <property type="match status" value="1"/>
</dbReference>
<evidence type="ECO:0000313" key="6">
    <source>
        <dbReference type="Proteomes" id="UP001140979"/>
    </source>
</evidence>
<dbReference type="InterPro" id="IPR043128">
    <property type="entry name" value="Rev_trsase/Diguanyl_cyclase"/>
</dbReference>
<dbReference type="CDD" id="cd01949">
    <property type="entry name" value="GGDEF"/>
    <property type="match status" value="1"/>
</dbReference>
<dbReference type="InterPro" id="IPR029787">
    <property type="entry name" value="Nucleotide_cyclase"/>
</dbReference>
<comment type="cofactor">
    <cofactor evidence="1">
        <name>Mg(2+)</name>
        <dbReference type="ChEBI" id="CHEBI:18420"/>
    </cofactor>
</comment>
<dbReference type="RefSeq" id="WP_274682821.1">
    <property type="nucleotide sequence ID" value="NZ_JAKNBA010000006.1"/>
</dbReference>
<reference evidence="5" key="1">
    <citation type="submission" date="2022-02" db="EMBL/GenBank/DDBJ databases">
        <title>Emergence and expansion in Europe of a Vibrio aestuarianus clonal complex pathogenic for oysters.</title>
        <authorList>
            <person name="Mesnil A."/>
            <person name="Travers M.-A."/>
        </authorList>
    </citation>
    <scope>NUCLEOTIDE SEQUENCE</scope>
    <source>
        <strain evidence="5">19_064_11T1</strain>
    </source>
</reference>